<dbReference type="InterPro" id="IPR036102">
    <property type="entry name" value="OsmC/Ohrsf"/>
</dbReference>
<sequence length="145" mass="15355">MSDIKTITVNASMAGGFAISGEIDGHTVMIDQPVAAKGSGTGPTPLQMLLFAIGGCIGTIGRIAAFQQKITLRGMQVKVEGDYNPAGLLGKVSDDRVGFTEIRISAVIDADLSEQQKQQFLDEVCQRCPLHDNLSHTTAVVHSLT</sequence>
<dbReference type="RefSeq" id="WP_046558068.1">
    <property type="nucleotide sequence ID" value="NZ_LAHO01000012.1"/>
</dbReference>
<gene>
    <name evidence="2" type="ORF">WG68_12660</name>
</gene>
<protein>
    <submittedName>
        <fullName evidence="2">Osmotically inducible protein C</fullName>
    </submittedName>
</protein>
<dbReference type="Gene3D" id="3.30.300.20">
    <property type="match status" value="1"/>
</dbReference>
<evidence type="ECO:0000313" key="2">
    <source>
        <dbReference type="EMBL" id="KKO44987.1"/>
    </source>
</evidence>
<keyword evidence="1" id="KW-0472">Membrane</keyword>
<comment type="caution">
    <text evidence="2">The sequence shown here is derived from an EMBL/GenBank/DDBJ whole genome shotgun (WGS) entry which is preliminary data.</text>
</comment>
<feature type="transmembrane region" description="Helical" evidence="1">
    <location>
        <begin position="46"/>
        <end position="65"/>
    </location>
</feature>
<keyword evidence="1" id="KW-0812">Transmembrane</keyword>
<reference evidence="2 3" key="1">
    <citation type="submission" date="2015-03" db="EMBL/GenBank/DDBJ databases">
        <title>Draft genome sequences of two protease-producing strains of Arsukibacterium isolated from two cold and alkaline environments.</title>
        <authorList>
            <person name="Lylloff J.E."/>
            <person name="Skov L.B."/>
            <person name="Jepsen M."/>
            <person name="Hallin P.F."/>
            <person name="Sorensen S.J."/>
            <person name="Stougaard P."/>
            <person name="Glaring M.A."/>
        </authorList>
    </citation>
    <scope>NUCLEOTIDE SEQUENCE [LARGE SCALE GENOMIC DNA]</scope>
    <source>
        <strain evidence="2 3">GCM72</strain>
    </source>
</reference>
<accession>A0A0M2V2A7</accession>
<dbReference type="EMBL" id="LAHO01000012">
    <property type="protein sequence ID" value="KKO44987.1"/>
    <property type="molecule type" value="Genomic_DNA"/>
</dbReference>
<proteinExistence type="predicted"/>
<dbReference type="PANTHER" id="PTHR35368">
    <property type="entry name" value="HYDROPEROXIDE REDUCTASE"/>
    <property type="match status" value="1"/>
</dbReference>
<dbReference type="InterPro" id="IPR015946">
    <property type="entry name" value="KH_dom-like_a/b"/>
</dbReference>
<dbReference type="PATRIC" id="fig|336831.14.peg.1761"/>
<evidence type="ECO:0000256" key="1">
    <source>
        <dbReference type="SAM" id="Phobius"/>
    </source>
</evidence>
<dbReference type="Pfam" id="PF02566">
    <property type="entry name" value="OsmC"/>
    <property type="match status" value="1"/>
</dbReference>
<dbReference type="InterPro" id="IPR003718">
    <property type="entry name" value="OsmC/Ohr_fam"/>
</dbReference>
<dbReference type="PANTHER" id="PTHR35368:SF1">
    <property type="entry name" value="HYDROPEROXIDE REDUCTASE"/>
    <property type="match status" value="1"/>
</dbReference>
<dbReference type="InterPro" id="IPR052924">
    <property type="entry name" value="OsmC/Ohr_hydroprdx_reductase"/>
</dbReference>
<dbReference type="SUPFAM" id="SSF82784">
    <property type="entry name" value="OsmC-like"/>
    <property type="match status" value="1"/>
</dbReference>
<keyword evidence="3" id="KW-1185">Reference proteome</keyword>
<dbReference type="OrthoDB" id="9789573at2"/>
<evidence type="ECO:0000313" key="3">
    <source>
        <dbReference type="Proteomes" id="UP000034228"/>
    </source>
</evidence>
<dbReference type="AlphaFoldDB" id="A0A0M2V2A7"/>
<dbReference type="Proteomes" id="UP000034228">
    <property type="component" value="Unassembled WGS sequence"/>
</dbReference>
<organism evidence="2 3">
    <name type="scientific">Arsukibacterium ikkense</name>
    <dbReference type="NCBI Taxonomy" id="336831"/>
    <lineage>
        <taxon>Bacteria</taxon>
        <taxon>Pseudomonadati</taxon>
        <taxon>Pseudomonadota</taxon>
        <taxon>Gammaproteobacteria</taxon>
        <taxon>Chromatiales</taxon>
        <taxon>Chromatiaceae</taxon>
        <taxon>Arsukibacterium</taxon>
    </lineage>
</organism>
<keyword evidence="1" id="KW-1133">Transmembrane helix</keyword>
<dbReference type="STRING" id="336831.WG68_12660"/>
<name>A0A0M2V2A7_9GAMM</name>